<feature type="domain" description="Iron-binding zinc finger CDGSH type" evidence="2">
    <location>
        <begin position="19"/>
        <end position="57"/>
    </location>
</feature>
<accession>A0A197JPU1</accession>
<evidence type="ECO:0000313" key="3">
    <source>
        <dbReference type="EMBL" id="OAQ26978.1"/>
    </source>
</evidence>
<dbReference type="PANTHER" id="PTHR46491">
    <property type="entry name" value="CDGSH IRON SULFUR DOMAIN PROTEIN HOMOLOG"/>
    <property type="match status" value="1"/>
</dbReference>
<sequence length="240" mass="26760">MDIEDFAYLPCKPKATHFNPITLRNLKPGSIKEWCTCGLTKTGVWCDGKSHKGTSFKPLRWKVPKEPQTIYLMCDCRYTTRPPYCDGLHMDLPLKYFKQIEKCSKQPHDPEVTKLCEECGWAGPRDKWPELPETDSEGSDYTTSEDEEEDTEEARKKKEEKAAKTLAANTPKVQIELQSDQDVSSSSTSTAVVAATGGENVTVQVQRGCSGSCKTKHLQETDTNDDGVSKLTEGLSKTSL</sequence>
<dbReference type="GO" id="GO:0051537">
    <property type="term" value="F:2 iron, 2 sulfur cluster binding"/>
    <property type="evidence" value="ECO:0007669"/>
    <property type="project" value="InterPro"/>
</dbReference>
<feature type="domain" description="Iron-binding zinc finger CDGSH type" evidence="2">
    <location>
        <begin position="62"/>
        <end position="95"/>
    </location>
</feature>
<dbReference type="AlphaFoldDB" id="A0A197JPU1"/>
<protein>
    <recommendedName>
        <fullName evidence="2">Iron-binding zinc finger CDGSH type domain-containing protein</fullName>
    </recommendedName>
</protein>
<evidence type="ECO:0000259" key="2">
    <source>
        <dbReference type="SMART" id="SM00704"/>
    </source>
</evidence>
<dbReference type="PANTHER" id="PTHR46491:SF3">
    <property type="entry name" value="CDGSH IRON-SULFUR DOMAIN-CONTAINING PROTEIN 3, MITOCHONDRIAL"/>
    <property type="match status" value="1"/>
</dbReference>
<feature type="compositionally biased region" description="Acidic residues" evidence="1">
    <location>
        <begin position="132"/>
        <end position="152"/>
    </location>
</feature>
<name>A0A197JPU1_9FUNG</name>
<dbReference type="STRING" id="1314771.A0A197JPU1"/>
<evidence type="ECO:0000256" key="1">
    <source>
        <dbReference type="SAM" id="MobiDB-lite"/>
    </source>
</evidence>
<feature type="region of interest" description="Disordered" evidence="1">
    <location>
        <begin position="127"/>
        <end position="199"/>
    </location>
</feature>
<evidence type="ECO:0000313" key="4">
    <source>
        <dbReference type="Proteomes" id="UP000078512"/>
    </source>
</evidence>
<organism evidence="3 4">
    <name type="scientific">Linnemannia elongata AG-77</name>
    <dbReference type="NCBI Taxonomy" id="1314771"/>
    <lineage>
        <taxon>Eukaryota</taxon>
        <taxon>Fungi</taxon>
        <taxon>Fungi incertae sedis</taxon>
        <taxon>Mucoromycota</taxon>
        <taxon>Mortierellomycotina</taxon>
        <taxon>Mortierellomycetes</taxon>
        <taxon>Mortierellales</taxon>
        <taxon>Mortierellaceae</taxon>
        <taxon>Linnemannia</taxon>
    </lineage>
</organism>
<proteinExistence type="predicted"/>
<dbReference type="EMBL" id="KV442061">
    <property type="protein sequence ID" value="OAQ26978.1"/>
    <property type="molecule type" value="Genomic_DNA"/>
</dbReference>
<reference evidence="3 4" key="1">
    <citation type="submission" date="2016-05" db="EMBL/GenBank/DDBJ databases">
        <title>Genome sequencing reveals origins of a unique bacterial endosymbiosis in the earliest lineages of terrestrial Fungi.</title>
        <authorList>
            <consortium name="DOE Joint Genome Institute"/>
            <person name="Uehling J."/>
            <person name="Gryganskyi A."/>
            <person name="Hameed K."/>
            <person name="Tschaplinski T."/>
            <person name="Misztal P."/>
            <person name="Wu S."/>
            <person name="Desiro A."/>
            <person name="Vande Pol N."/>
            <person name="Du Z.-Y."/>
            <person name="Zienkiewicz A."/>
            <person name="Zienkiewicz K."/>
            <person name="Morin E."/>
            <person name="Tisserant E."/>
            <person name="Splivallo R."/>
            <person name="Hainaut M."/>
            <person name="Henrissat B."/>
            <person name="Ohm R."/>
            <person name="Kuo A."/>
            <person name="Yan J."/>
            <person name="Lipzen A."/>
            <person name="Nolan M."/>
            <person name="Labutti K."/>
            <person name="Barry K."/>
            <person name="Goldstein A."/>
            <person name="Labbe J."/>
            <person name="Schadt C."/>
            <person name="Tuskan G."/>
            <person name="Grigoriev I."/>
            <person name="Martin F."/>
            <person name="Vilgalys R."/>
            <person name="Bonito G."/>
        </authorList>
    </citation>
    <scope>NUCLEOTIDE SEQUENCE [LARGE SCALE GENOMIC DNA]</scope>
    <source>
        <strain evidence="3 4">AG-77</strain>
    </source>
</reference>
<dbReference type="InterPro" id="IPR052950">
    <property type="entry name" value="CISD"/>
</dbReference>
<feature type="region of interest" description="Disordered" evidence="1">
    <location>
        <begin position="214"/>
        <end position="240"/>
    </location>
</feature>
<dbReference type="InterPro" id="IPR018967">
    <property type="entry name" value="FeS-contain_CDGSH-typ"/>
</dbReference>
<dbReference type="OrthoDB" id="15717at2759"/>
<keyword evidence="4" id="KW-1185">Reference proteome</keyword>
<gene>
    <name evidence="3" type="ORF">K457DRAFT_139942</name>
</gene>
<dbReference type="SMART" id="SM00704">
    <property type="entry name" value="ZnF_CDGSH"/>
    <property type="match status" value="2"/>
</dbReference>
<feature type="compositionally biased region" description="Basic and acidic residues" evidence="1">
    <location>
        <begin position="153"/>
        <end position="163"/>
    </location>
</feature>
<dbReference type="GO" id="GO:0005739">
    <property type="term" value="C:mitochondrion"/>
    <property type="evidence" value="ECO:0007669"/>
    <property type="project" value="TreeGrafter"/>
</dbReference>
<feature type="compositionally biased region" description="Low complexity" evidence="1">
    <location>
        <begin position="183"/>
        <end position="196"/>
    </location>
</feature>
<dbReference type="Proteomes" id="UP000078512">
    <property type="component" value="Unassembled WGS sequence"/>
</dbReference>